<accession>A0A6A6C7M7</accession>
<proteinExistence type="predicted"/>
<sequence>MVMLANLIPLFVMVARASYTAGGLRLPRFTYGQATTAVGANLLVSVMMRNDHVVNCMFTMALSLPHWVPLAIRTRAAKVYSYGGIHSACGVAAFFWYIFFAVLVITQFRGEGSDEDALAITTALMLMLFIFLIVLAHPWIRSRLHDVWELSHRFAGWTSIGIVWAQIFIIANAETKRAYPGSHLSHFGTALAKTPASWFLMITLMIIYPWIHLRRRSFEAEQLSSHAIRLKFNYRKVPIGAAVRISDSPLTQTHAFAVIPNPDGSRGYSVIISNAGDWTKKFINDPKRPNKLWMKGLPTLGVVHISSLFKPVVVVATGSGIGPCLSFLQMHRRWPVRIVWSARFPEVTYGTSVVASMLESDKDAIIIDTKKTGTPDLAGIVYASYREIGAEAVVIISNQKVTEKVVYTLETRGVPAFGAIFDS</sequence>
<dbReference type="Proteomes" id="UP000799537">
    <property type="component" value="Unassembled WGS sequence"/>
</dbReference>
<evidence type="ECO:0000256" key="1">
    <source>
        <dbReference type="SAM" id="Phobius"/>
    </source>
</evidence>
<evidence type="ECO:0000313" key="3">
    <source>
        <dbReference type="EMBL" id="KAF2161739.1"/>
    </source>
</evidence>
<keyword evidence="4" id="KW-1185">Reference proteome</keyword>
<evidence type="ECO:0008006" key="5">
    <source>
        <dbReference type="Google" id="ProtNLM"/>
    </source>
</evidence>
<feature type="transmembrane region" description="Helical" evidence="1">
    <location>
        <begin position="52"/>
        <end position="72"/>
    </location>
</feature>
<name>A0A6A6C7M7_ZASCE</name>
<dbReference type="SUPFAM" id="SSF52343">
    <property type="entry name" value="Ferredoxin reductase-like, C-terminal NADP-linked domain"/>
    <property type="match status" value="1"/>
</dbReference>
<dbReference type="GeneID" id="54571617"/>
<dbReference type="EMBL" id="ML993617">
    <property type="protein sequence ID" value="KAF2161739.1"/>
    <property type="molecule type" value="Genomic_DNA"/>
</dbReference>
<feature type="chain" id="PRO_5025493883" description="FAD-binding FR-type domain-containing protein" evidence="2">
    <location>
        <begin position="18"/>
        <end position="423"/>
    </location>
</feature>
<dbReference type="AlphaFoldDB" id="A0A6A6C7M7"/>
<dbReference type="PANTHER" id="PTHR33927">
    <property type="entry name" value="TRANSMEMBRANE PROTEIN"/>
    <property type="match status" value="1"/>
</dbReference>
<dbReference type="RefSeq" id="XP_033662628.1">
    <property type="nucleotide sequence ID" value="XM_033818345.1"/>
</dbReference>
<dbReference type="InterPro" id="IPR039261">
    <property type="entry name" value="FNR_nucleotide-bd"/>
</dbReference>
<gene>
    <name evidence="3" type="ORF">M409DRAFT_69547</name>
</gene>
<dbReference type="InterPro" id="IPR052979">
    <property type="entry name" value="Adenylate-forming_domain"/>
</dbReference>
<feature type="transmembrane region" description="Helical" evidence="1">
    <location>
        <begin position="117"/>
        <end position="140"/>
    </location>
</feature>
<organism evidence="3 4">
    <name type="scientific">Zasmidium cellare ATCC 36951</name>
    <dbReference type="NCBI Taxonomy" id="1080233"/>
    <lineage>
        <taxon>Eukaryota</taxon>
        <taxon>Fungi</taxon>
        <taxon>Dikarya</taxon>
        <taxon>Ascomycota</taxon>
        <taxon>Pezizomycotina</taxon>
        <taxon>Dothideomycetes</taxon>
        <taxon>Dothideomycetidae</taxon>
        <taxon>Mycosphaerellales</taxon>
        <taxon>Mycosphaerellaceae</taxon>
        <taxon>Zasmidium</taxon>
    </lineage>
</organism>
<feature type="transmembrane region" description="Helical" evidence="1">
    <location>
        <begin position="191"/>
        <end position="211"/>
    </location>
</feature>
<dbReference type="PANTHER" id="PTHR33927:SF5">
    <property type="entry name" value="ENZYME, PUTATIVE (AFU_ORTHOLOGUE AFUA_8G01222)-RELATED"/>
    <property type="match status" value="1"/>
</dbReference>
<keyword evidence="1" id="KW-1133">Transmembrane helix</keyword>
<protein>
    <recommendedName>
        <fullName evidence="5">FAD-binding FR-type domain-containing protein</fullName>
    </recommendedName>
</protein>
<evidence type="ECO:0000256" key="2">
    <source>
        <dbReference type="SAM" id="SignalP"/>
    </source>
</evidence>
<feature type="transmembrane region" description="Helical" evidence="1">
    <location>
        <begin position="152"/>
        <end position="171"/>
    </location>
</feature>
<reference evidence="3" key="1">
    <citation type="journal article" date="2020" name="Stud. Mycol.">
        <title>101 Dothideomycetes genomes: a test case for predicting lifestyles and emergence of pathogens.</title>
        <authorList>
            <person name="Haridas S."/>
            <person name="Albert R."/>
            <person name="Binder M."/>
            <person name="Bloem J."/>
            <person name="Labutti K."/>
            <person name="Salamov A."/>
            <person name="Andreopoulos B."/>
            <person name="Baker S."/>
            <person name="Barry K."/>
            <person name="Bills G."/>
            <person name="Bluhm B."/>
            <person name="Cannon C."/>
            <person name="Castanera R."/>
            <person name="Culley D."/>
            <person name="Daum C."/>
            <person name="Ezra D."/>
            <person name="Gonzalez J."/>
            <person name="Henrissat B."/>
            <person name="Kuo A."/>
            <person name="Liang C."/>
            <person name="Lipzen A."/>
            <person name="Lutzoni F."/>
            <person name="Magnuson J."/>
            <person name="Mondo S."/>
            <person name="Nolan M."/>
            <person name="Ohm R."/>
            <person name="Pangilinan J."/>
            <person name="Park H.-J."/>
            <person name="Ramirez L."/>
            <person name="Alfaro M."/>
            <person name="Sun H."/>
            <person name="Tritt A."/>
            <person name="Yoshinaga Y."/>
            <person name="Zwiers L.-H."/>
            <person name="Turgeon B."/>
            <person name="Goodwin S."/>
            <person name="Spatafora J."/>
            <person name="Crous P."/>
            <person name="Grigoriev I."/>
        </authorList>
    </citation>
    <scope>NUCLEOTIDE SEQUENCE</scope>
    <source>
        <strain evidence="3">ATCC 36951</strain>
    </source>
</reference>
<keyword evidence="1" id="KW-0812">Transmembrane</keyword>
<keyword evidence="1" id="KW-0472">Membrane</keyword>
<evidence type="ECO:0000313" key="4">
    <source>
        <dbReference type="Proteomes" id="UP000799537"/>
    </source>
</evidence>
<feature type="signal peptide" evidence="2">
    <location>
        <begin position="1"/>
        <end position="17"/>
    </location>
</feature>
<feature type="transmembrane region" description="Helical" evidence="1">
    <location>
        <begin position="84"/>
        <end position="105"/>
    </location>
</feature>
<dbReference type="OrthoDB" id="3142841at2759"/>
<keyword evidence="2" id="KW-0732">Signal</keyword>